<dbReference type="Gene3D" id="3.40.50.150">
    <property type="entry name" value="Vaccinia Virus protein VP39"/>
    <property type="match status" value="1"/>
</dbReference>
<dbReference type="FunFam" id="3.30.300.110:FF:000001">
    <property type="entry name" value="tRNA (guanine(37)-N1)-methyltransferase"/>
    <property type="match status" value="1"/>
</dbReference>
<comment type="similarity">
    <text evidence="1">Belongs to the class I-like SAM-binding methyltransferase superfamily. TRM5/TYW2 family.</text>
</comment>
<dbReference type="InterPro" id="IPR056744">
    <property type="entry name" value="TRM5/TYW2-like_N"/>
</dbReference>
<keyword evidence="8 10" id="KW-0539">Nucleus</keyword>
<comment type="catalytic activity">
    <reaction evidence="9 10">
        <text>guanosine(37) in tRNA + S-adenosyl-L-methionine = N(1)-methylguanosine(37) in tRNA + S-adenosyl-L-homocysteine + H(+)</text>
        <dbReference type="Rhea" id="RHEA:36899"/>
        <dbReference type="Rhea" id="RHEA-COMP:10145"/>
        <dbReference type="Rhea" id="RHEA-COMP:10147"/>
        <dbReference type="ChEBI" id="CHEBI:15378"/>
        <dbReference type="ChEBI" id="CHEBI:57856"/>
        <dbReference type="ChEBI" id="CHEBI:59789"/>
        <dbReference type="ChEBI" id="CHEBI:73542"/>
        <dbReference type="ChEBI" id="CHEBI:74269"/>
        <dbReference type="EC" id="2.1.1.228"/>
    </reaction>
</comment>
<evidence type="ECO:0000313" key="12">
    <source>
        <dbReference type="EMBL" id="SCU91453.1"/>
    </source>
</evidence>
<comment type="similarity">
    <text evidence="10">Belongs to the TRM5 / TYW2 family.</text>
</comment>
<evidence type="ECO:0000256" key="6">
    <source>
        <dbReference type="ARBA" id="ARBA00022694"/>
    </source>
</evidence>
<organism evidence="12 13">
    <name type="scientific">Lachancea meyersii CBS 8951</name>
    <dbReference type="NCBI Taxonomy" id="1266667"/>
    <lineage>
        <taxon>Eukaryota</taxon>
        <taxon>Fungi</taxon>
        <taxon>Dikarya</taxon>
        <taxon>Ascomycota</taxon>
        <taxon>Saccharomycotina</taxon>
        <taxon>Saccharomycetes</taxon>
        <taxon>Saccharomycetales</taxon>
        <taxon>Saccharomycetaceae</taxon>
        <taxon>Lachancea</taxon>
    </lineage>
</organism>
<dbReference type="PANTHER" id="PTHR23245:SF36">
    <property type="entry name" value="TRNA (GUANINE(37)-N1)-METHYLTRANSFERASE"/>
    <property type="match status" value="1"/>
</dbReference>
<evidence type="ECO:0000256" key="7">
    <source>
        <dbReference type="ARBA" id="ARBA00023128"/>
    </source>
</evidence>
<dbReference type="Pfam" id="PF25133">
    <property type="entry name" value="TYW2_N_2"/>
    <property type="match status" value="1"/>
</dbReference>
<dbReference type="OrthoDB" id="408788at2759"/>
<dbReference type="Proteomes" id="UP000191144">
    <property type="component" value="Chromosome E"/>
</dbReference>
<keyword evidence="2 10" id="KW-0963">Cytoplasm</keyword>
<dbReference type="Pfam" id="PF02475">
    <property type="entry name" value="TRM5-TYW2_MTfase"/>
    <property type="match status" value="1"/>
</dbReference>
<dbReference type="EMBL" id="LT598481">
    <property type="protein sequence ID" value="SCU91453.1"/>
    <property type="molecule type" value="Genomic_DNA"/>
</dbReference>
<dbReference type="GO" id="GO:0005759">
    <property type="term" value="C:mitochondrial matrix"/>
    <property type="evidence" value="ECO:0007669"/>
    <property type="project" value="UniProtKB-SubCell"/>
</dbReference>
<keyword evidence="5 10" id="KW-0949">S-adenosyl-L-methionine</keyword>
<proteinExistence type="inferred from homology"/>
<protein>
    <recommendedName>
        <fullName evidence="10">tRNA (guanine(37)-N1)-methyltransferase</fullName>
        <ecNumber evidence="10">2.1.1.228</ecNumber>
    </recommendedName>
    <alternativeName>
        <fullName evidence="10">M1G-methyltransferase</fullName>
    </alternativeName>
    <alternativeName>
        <fullName evidence="10">tRNA [GM37] methyltransferase</fullName>
    </alternativeName>
    <alternativeName>
        <fullName evidence="10">tRNA methyltransferase 5</fullName>
    </alternativeName>
</protein>
<keyword evidence="3 10" id="KW-0489">Methyltransferase</keyword>
<evidence type="ECO:0000256" key="4">
    <source>
        <dbReference type="ARBA" id="ARBA00022679"/>
    </source>
</evidence>
<name>A0A1G4JM66_9SACH</name>
<accession>A0A1G4JM66</accession>
<evidence type="ECO:0000256" key="9">
    <source>
        <dbReference type="ARBA" id="ARBA00047783"/>
    </source>
</evidence>
<feature type="domain" description="SAM-dependent methyltransferase TRM5/TYW2-type" evidence="11">
    <location>
        <begin position="199"/>
        <end position="518"/>
    </location>
</feature>
<evidence type="ECO:0000256" key="5">
    <source>
        <dbReference type="ARBA" id="ARBA00022691"/>
    </source>
</evidence>
<feature type="binding site" evidence="10">
    <location>
        <begin position="326"/>
        <end position="327"/>
    </location>
    <ligand>
        <name>S-adenosyl-L-methionine</name>
        <dbReference type="ChEBI" id="CHEBI:59789"/>
    </ligand>
</feature>
<dbReference type="SUPFAM" id="SSF53335">
    <property type="entry name" value="S-adenosyl-L-methionine-dependent methyltransferases"/>
    <property type="match status" value="1"/>
</dbReference>
<evidence type="ECO:0000259" key="11">
    <source>
        <dbReference type="PROSITE" id="PS51684"/>
    </source>
</evidence>
<dbReference type="Gene3D" id="3.30.300.110">
    <property type="entry name" value="Met-10+ protein-like domains"/>
    <property type="match status" value="1"/>
</dbReference>
<keyword evidence="6 10" id="KW-0819">tRNA processing</keyword>
<gene>
    <name evidence="10" type="primary">TRM5</name>
    <name evidence="12" type="ORF">LAME_0E12574G</name>
</gene>
<reference evidence="13" key="1">
    <citation type="submission" date="2016-03" db="EMBL/GenBank/DDBJ databases">
        <authorList>
            <person name="Devillers Hugo."/>
        </authorList>
    </citation>
    <scope>NUCLEOTIDE SEQUENCE [LARGE SCALE GENOMIC DNA]</scope>
</reference>
<dbReference type="GO" id="GO:0002939">
    <property type="term" value="P:tRNA N1-guanine methylation"/>
    <property type="evidence" value="ECO:0007669"/>
    <property type="project" value="TreeGrafter"/>
</dbReference>
<dbReference type="GO" id="GO:0070901">
    <property type="term" value="P:mitochondrial tRNA methylation"/>
    <property type="evidence" value="ECO:0007669"/>
    <property type="project" value="UniProtKB-ARBA"/>
</dbReference>
<comment type="subcellular location">
    <subcellularLocation>
        <location evidence="10">Mitochondrion matrix</location>
    </subcellularLocation>
    <subcellularLocation>
        <location evidence="10">Nucleus</location>
    </subcellularLocation>
    <subcellularLocation>
        <location evidence="10">Cytoplasm</location>
    </subcellularLocation>
    <text evidence="10">Predominantly in the mitochondria and in the nucleus.</text>
</comment>
<dbReference type="GO" id="GO:0052906">
    <property type="term" value="F:tRNA (guanine(37)-N1)-methyltransferase activity"/>
    <property type="evidence" value="ECO:0007669"/>
    <property type="project" value="UniProtKB-UniRule"/>
</dbReference>
<evidence type="ECO:0000256" key="1">
    <source>
        <dbReference type="ARBA" id="ARBA00009775"/>
    </source>
</evidence>
<evidence type="ECO:0000256" key="3">
    <source>
        <dbReference type="ARBA" id="ARBA00022603"/>
    </source>
</evidence>
<sequence>MTLVAHRHPIQLLSEVSVSSCMRTSGRNLVRKISMMSSHTIAATTSTMFKYQPPVNRDMHELDRSFFVTKVPMVVVHFPDPKNISLFTSKFKQEVLNIPRISRVVRLETSDAQNPEPPLKKSNPANDNHIRKGVLLRESVTQVDQVPLQLPAEAQQFLKDNLAIAQPYECVLDYSFWKTEEIFRAILPEQFLDEIPSGFTATGHIAHINLRNEFKPYGNLIGQVILDKNSKIETVVDKVDSIATKFRTFHMQVLAGKNDLVVEQRESNCKFKFDFSKVYWNSRLHTEHDRLIQKFKPGQCVGDVFAGVGPFAVPAGKKKVMVLANDLNPESYKYMLENIAENKTDSFVQPSNLDGRDFIRESPRLLAEWRQKTEARIVIPGGRRYKDSKTGETKRTEPQSVQIPQFYHHYVMNLPDSALTFLDEFVGLYSRYPETLEQLKKLPDFQAPWIHCHCFEKYDAEESPEPSMQELHRRVHDRIKTITKTNDTVLPFENLQFHLVRKVAPTKPMFCVSFQLPDELI</sequence>
<evidence type="ECO:0000256" key="10">
    <source>
        <dbReference type="HAMAP-Rule" id="MF_03152"/>
    </source>
</evidence>
<comment type="function">
    <text evidence="10">Specifically methylates the N1 position of guanosine-37 in various cytoplasmic and mitochondrial tRNAs. Methylation is not dependent on the nature of the nucleoside 5' of the target nucleoside. This is the first step in the biosynthesis of wybutosine (yW), a modified base adjacent to the anticodon of tRNAs and required for accurate decoding.</text>
</comment>
<dbReference type="PANTHER" id="PTHR23245">
    <property type="entry name" value="TRNA METHYLTRANSFERASE"/>
    <property type="match status" value="1"/>
</dbReference>
<dbReference type="InterPro" id="IPR030382">
    <property type="entry name" value="MeTrfase_TRM5/TYW2"/>
</dbReference>
<dbReference type="InterPro" id="IPR056743">
    <property type="entry name" value="TRM5-TYW2-like_MTfase"/>
</dbReference>
<keyword evidence="4 10" id="KW-0808">Transferase</keyword>
<evidence type="ECO:0000256" key="2">
    <source>
        <dbReference type="ARBA" id="ARBA00022490"/>
    </source>
</evidence>
<dbReference type="GO" id="GO:0005634">
    <property type="term" value="C:nucleus"/>
    <property type="evidence" value="ECO:0007669"/>
    <property type="project" value="UniProtKB-SubCell"/>
</dbReference>
<feature type="binding site" evidence="10">
    <location>
        <position position="288"/>
    </location>
    <ligand>
        <name>S-adenosyl-L-methionine</name>
        <dbReference type="ChEBI" id="CHEBI:59789"/>
    </ligand>
</feature>
<dbReference type="EC" id="2.1.1.228" evidence="10"/>
<comment type="subunit">
    <text evidence="10">Monomer.</text>
</comment>
<keyword evidence="13" id="KW-1185">Reference proteome</keyword>
<feature type="binding site" evidence="10">
    <location>
        <position position="413"/>
    </location>
    <ligand>
        <name>S-adenosyl-L-methionine</name>
        <dbReference type="ChEBI" id="CHEBI:59789"/>
    </ligand>
</feature>
<dbReference type="InterPro" id="IPR025792">
    <property type="entry name" value="tRNA_Gua_MeTrfase_euk"/>
</dbReference>
<dbReference type="AlphaFoldDB" id="A0A1G4JM66"/>
<dbReference type="HAMAP" id="MF_03152">
    <property type="entry name" value="TRM5"/>
    <property type="match status" value="1"/>
</dbReference>
<dbReference type="PROSITE" id="PS51684">
    <property type="entry name" value="SAM_MT_TRM5_TYW2"/>
    <property type="match status" value="1"/>
</dbReference>
<keyword evidence="7 10" id="KW-0496">Mitochondrion</keyword>
<feature type="binding site" evidence="10">
    <location>
        <begin position="354"/>
        <end position="355"/>
    </location>
    <ligand>
        <name>S-adenosyl-L-methionine</name>
        <dbReference type="ChEBI" id="CHEBI:59789"/>
    </ligand>
</feature>
<evidence type="ECO:0000313" key="13">
    <source>
        <dbReference type="Proteomes" id="UP000191144"/>
    </source>
</evidence>
<evidence type="ECO:0000256" key="8">
    <source>
        <dbReference type="ARBA" id="ARBA00023242"/>
    </source>
</evidence>
<dbReference type="InterPro" id="IPR029063">
    <property type="entry name" value="SAM-dependent_MTases_sf"/>
</dbReference>